<dbReference type="AlphaFoldDB" id="A0A166FG78"/>
<dbReference type="InterPro" id="IPR009061">
    <property type="entry name" value="DNA-bd_dom_put_sf"/>
</dbReference>
<accession>A0A166FG78</accession>
<gene>
    <name evidence="2" type="ORF">SISSUDRAFT_1043926</name>
</gene>
<protein>
    <submittedName>
        <fullName evidence="2">Uncharacterized protein</fullName>
    </submittedName>
</protein>
<proteinExistence type="predicted"/>
<evidence type="ECO:0000256" key="1">
    <source>
        <dbReference type="SAM" id="MobiDB-lite"/>
    </source>
</evidence>
<reference evidence="2 3" key="1">
    <citation type="journal article" date="2016" name="Mol. Biol. Evol.">
        <title>Comparative Genomics of Early-Diverging Mushroom-Forming Fungi Provides Insights into the Origins of Lignocellulose Decay Capabilities.</title>
        <authorList>
            <person name="Nagy L.G."/>
            <person name="Riley R."/>
            <person name="Tritt A."/>
            <person name="Adam C."/>
            <person name="Daum C."/>
            <person name="Floudas D."/>
            <person name="Sun H."/>
            <person name="Yadav J.S."/>
            <person name="Pangilinan J."/>
            <person name="Larsson K.H."/>
            <person name="Matsuura K."/>
            <person name="Barry K."/>
            <person name="Labutti K."/>
            <person name="Kuo R."/>
            <person name="Ohm R.A."/>
            <person name="Bhattacharya S.S."/>
            <person name="Shirouzu T."/>
            <person name="Yoshinaga Y."/>
            <person name="Martin F.M."/>
            <person name="Grigoriev I.V."/>
            <person name="Hibbett D.S."/>
        </authorList>
    </citation>
    <scope>NUCLEOTIDE SEQUENCE [LARGE SCALE GENOMIC DNA]</scope>
    <source>
        <strain evidence="2 3">HHB10207 ss-3</strain>
    </source>
</reference>
<dbReference type="EMBL" id="KV428030">
    <property type="protein sequence ID" value="KZT40610.1"/>
    <property type="molecule type" value="Genomic_DNA"/>
</dbReference>
<organism evidence="2 3">
    <name type="scientific">Sistotremastrum suecicum HHB10207 ss-3</name>
    <dbReference type="NCBI Taxonomy" id="1314776"/>
    <lineage>
        <taxon>Eukaryota</taxon>
        <taxon>Fungi</taxon>
        <taxon>Dikarya</taxon>
        <taxon>Basidiomycota</taxon>
        <taxon>Agaricomycotina</taxon>
        <taxon>Agaricomycetes</taxon>
        <taxon>Sistotremastrales</taxon>
        <taxon>Sistotremastraceae</taxon>
        <taxon>Sistotremastrum</taxon>
    </lineage>
</organism>
<dbReference type="CDD" id="cd21075">
    <property type="entry name" value="DBD_XPA-like"/>
    <property type="match status" value="1"/>
</dbReference>
<evidence type="ECO:0000313" key="2">
    <source>
        <dbReference type="EMBL" id="KZT40610.1"/>
    </source>
</evidence>
<sequence length="305" mass="35043">MDQQNSTRVKKEEEEETKLPKSTDLSLVPINQKINKSAADKQYRLEKQDIYNAGLEVEIIPRKVVNRKDTQLYFEWEVEQLAWKIHGGQQAFIRRLQALKLLYSYTHPGKSYDHLRPDSYAAFVDLYEMPRWIWNKCSSETTRLFPGQERANGTKLVRLLTREYVNSPYPSRPRIAPPSSPSFNLLRSILDTAPILPDGLKKTNNAERGALYILENPCPALGSARYEWSQGFLAALFHALNGVIADHGEGPDGWEAARWEVYDKASSALNSGLSYVPDTEKWIDPARIWLETPYLKLYKEEPVNE</sequence>
<name>A0A166FG78_9AGAM</name>
<dbReference type="SUPFAM" id="SSF46955">
    <property type="entry name" value="Putative DNA-binding domain"/>
    <property type="match status" value="1"/>
</dbReference>
<evidence type="ECO:0000313" key="3">
    <source>
        <dbReference type="Proteomes" id="UP000076798"/>
    </source>
</evidence>
<feature type="compositionally biased region" description="Basic and acidic residues" evidence="1">
    <location>
        <begin position="9"/>
        <end position="21"/>
    </location>
</feature>
<dbReference type="Proteomes" id="UP000076798">
    <property type="component" value="Unassembled WGS sequence"/>
</dbReference>
<keyword evidence="3" id="KW-1185">Reference proteome</keyword>
<feature type="region of interest" description="Disordered" evidence="1">
    <location>
        <begin position="1"/>
        <end position="22"/>
    </location>
</feature>